<organism evidence="3 4">
    <name type="scientific">Neonectria ditissima</name>
    <dbReference type="NCBI Taxonomy" id="78410"/>
    <lineage>
        <taxon>Eukaryota</taxon>
        <taxon>Fungi</taxon>
        <taxon>Dikarya</taxon>
        <taxon>Ascomycota</taxon>
        <taxon>Pezizomycotina</taxon>
        <taxon>Sordariomycetes</taxon>
        <taxon>Hypocreomycetidae</taxon>
        <taxon>Hypocreales</taxon>
        <taxon>Nectriaceae</taxon>
        <taxon>Neonectria</taxon>
    </lineage>
</organism>
<protein>
    <submittedName>
        <fullName evidence="3">Uncharacterized protein</fullName>
    </submittedName>
</protein>
<keyword evidence="2" id="KW-0472">Membrane</keyword>
<dbReference type="PANTHER" id="PTHR36587">
    <property type="entry name" value="EXPRESSION SITE-ASSOCIATED GENE 3 (ESAG3)-LIKE PROTEIN"/>
    <property type="match status" value="1"/>
</dbReference>
<comment type="caution">
    <text evidence="3">The sequence shown here is derived from an EMBL/GenBank/DDBJ whole genome shotgun (WGS) entry which is preliminary data.</text>
</comment>
<evidence type="ECO:0000256" key="2">
    <source>
        <dbReference type="SAM" id="Phobius"/>
    </source>
</evidence>
<accession>A0A0P7AVL4</accession>
<evidence type="ECO:0000256" key="1">
    <source>
        <dbReference type="SAM" id="MobiDB-lite"/>
    </source>
</evidence>
<sequence length="564" mass="63526">MSWKQILSSSRRRSSASSSDADSIDMQKEALLGPWPIRARPLMRLLIRVFTLLLAIVTVSYLSPTQSPEERLLKAATGPLAETTFSDNLHDVAAGQRRFVIVIPADSPNPDLCKLIASAIALGYPSPVVVNWAQPTLKSEGGFWGPYLGKISGTLDYLDRVTLPDASKGDGLDDEDIVLVVDAYDVWFQLPPDVLLQRYHDTNKRANARLAQQWGTPDGIPMKQTIVVSAQKRCFPTPKGGSNLHCDALPASDLPPGVYGAKTDTNAKNYHTVRPRYVNSGSFMGPAGDMKRYFRRVKERMEKGLSQDLAFPGDQGIFAEIFGEQEVWRQWRREDHKSAFGGLPDSEGAAFMQRDYEFHVGLDYTQNLFLPTVYEEDDGVFVALDNKTVVERHSAKLGISPARLLGVPKDMVGSYNPLEELFSSEPGAGAGPGWGEMPVYADFYTTAVPVVLHHNAWKHGLKERRVWWWDQTWFFPHLRPLLELHMRPGKLRPLARLPARSGYLEYYAPRSDAEKRKPRAFSRDTYKQGFAEIELGAVCKYEKETDESEKHWYDEVFRDDKGPF</sequence>
<dbReference type="STRING" id="78410.A0A0P7AVL4"/>
<dbReference type="CDD" id="cd22997">
    <property type="entry name" value="GT_LH"/>
    <property type="match status" value="1"/>
</dbReference>
<dbReference type="OrthoDB" id="422736at2759"/>
<gene>
    <name evidence="3" type="ORF">AK830_g7971</name>
</gene>
<dbReference type="Proteomes" id="UP000050424">
    <property type="component" value="Unassembled WGS sequence"/>
</dbReference>
<proteinExistence type="predicted"/>
<keyword evidence="2" id="KW-1133">Transmembrane helix</keyword>
<name>A0A0P7AVL4_9HYPO</name>
<evidence type="ECO:0000313" key="3">
    <source>
        <dbReference type="EMBL" id="KPM38560.1"/>
    </source>
</evidence>
<feature type="region of interest" description="Disordered" evidence="1">
    <location>
        <begin position="1"/>
        <end position="21"/>
    </location>
</feature>
<dbReference type="EMBL" id="LKCW01000130">
    <property type="protein sequence ID" value="KPM38560.1"/>
    <property type="molecule type" value="Genomic_DNA"/>
</dbReference>
<evidence type="ECO:0000313" key="4">
    <source>
        <dbReference type="Proteomes" id="UP000050424"/>
    </source>
</evidence>
<dbReference type="AlphaFoldDB" id="A0A0P7AVL4"/>
<feature type="transmembrane region" description="Helical" evidence="2">
    <location>
        <begin position="45"/>
        <end position="63"/>
    </location>
</feature>
<keyword evidence="4" id="KW-1185">Reference proteome</keyword>
<dbReference type="PANTHER" id="PTHR36587:SF2">
    <property type="entry name" value="EXPRESSION SITE-ASSOCIATED GENE 3 (ESAG3)-LIKE PROTEIN"/>
    <property type="match status" value="1"/>
</dbReference>
<reference evidence="3 4" key="1">
    <citation type="submission" date="2015-09" db="EMBL/GenBank/DDBJ databases">
        <title>Draft genome of a European isolate of the apple canker pathogen Neonectria ditissima.</title>
        <authorList>
            <person name="Gomez-Cortecero A."/>
            <person name="Harrison R.J."/>
            <person name="Armitage A.D."/>
        </authorList>
    </citation>
    <scope>NUCLEOTIDE SEQUENCE [LARGE SCALE GENOMIC DNA]</scope>
    <source>
        <strain evidence="3 4">R09/05</strain>
    </source>
</reference>
<keyword evidence="2" id="KW-0812">Transmembrane</keyword>